<dbReference type="Gene3D" id="1.10.510.10">
    <property type="entry name" value="Transferase(Phosphotransferase) domain 1"/>
    <property type="match status" value="1"/>
</dbReference>
<reference evidence="10" key="1">
    <citation type="submission" date="2020-06" db="EMBL/GenBank/DDBJ databases">
        <authorList>
            <person name="Onetto C."/>
        </authorList>
    </citation>
    <scope>NUCLEOTIDE SEQUENCE</scope>
</reference>
<evidence type="ECO:0000256" key="3">
    <source>
        <dbReference type="ARBA" id="ARBA00022679"/>
    </source>
</evidence>
<comment type="catalytic activity">
    <reaction evidence="7">
        <text>L-threonyl-[protein] + ATP = O-phospho-L-threonyl-[protein] + ADP + H(+)</text>
        <dbReference type="Rhea" id="RHEA:46608"/>
        <dbReference type="Rhea" id="RHEA-COMP:11060"/>
        <dbReference type="Rhea" id="RHEA-COMP:11605"/>
        <dbReference type="ChEBI" id="CHEBI:15378"/>
        <dbReference type="ChEBI" id="CHEBI:30013"/>
        <dbReference type="ChEBI" id="CHEBI:30616"/>
        <dbReference type="ChEBI" id="CHEBI:61977"/>
        <dbReference type="ChEBI" id="CHEBI:456216"/>
        <dbReference type="EC" id="2.7.11.1"/>
    </reaction>
</comment>
<keyword evidence="5" id="KW-0418">Kinase</keyword>
<sequence length="371" mass="42801">MTTNLLDPSVLVEEETLRDYKAERFFPVRIDQAFNDRYRVISKLGYGSASTVWLCRDLLETNKYVALKVYVNSSKEHRELPVYEHIQALSSDHNGRHRIRRLLDSFEIQGPHGRHICLVHEPLGISFDELRGFTADRVFDEDLIRQTFRPILEGFDFLHREAKVIHTDFQPNNVLIGIQDNSVLDEFAEMATTNPAPRKELSNRIIYVSQPMPLTKGLPSLSDFSEARFGTFTQRGLIMPNVYRAPEVILDMEWSYAVDIWSFAMTLFSAKGGDGQYSESHHLAQMVAILGNPPPDFLAGSKKSAEYWDQDGISLDSCEQRLSGVDRKKFLTFMRKMLHWKPEDRSGWQDIFFDEWMVADLIESGEIVRDD</sequence>
<evidence type="ECO:0000256" key="4">
    <source>
        <dbReference type="ARBA" id="ARBA00022741"/>
    </source>
</evidence>
<dbReference type="Pfam" id="PF00069">
    <property type="entry name" value="Pkinase"/>
    <property type="match status" value="1"/>
</dbReference>
<dbReference type="GO" id="GO:0000245">
    <property type="term" value="P:spliceosomal complex assembly"/>
    <property type="evidence" value="ECO:0007669"/>
    <property type="project" value="TreeGrafter"/>
</dbReference>
<keyword evidence="2" id="KW-0723">Serine/threonine-protein kinase</keyword>
<dbReference type="Proteomes" id="UP000716446">
    <property type="component" value="Unassembled WGS sequence"/>
</dbReference>
<dbReference type="GO" id="GO:0005524">
    <property type="term" value="F:ATP binding"/>
    <property type="evidence" value="ECO:0007669"/>
    <property type="project" value="UniProtKB-KW"/>
</dbReference>
<dbReference type="SUPFAM" id="SSF56112">
    <property type="entry name" value="Protein kinase-like (PK-like)"/>
    <property type="match status" value="1"/>
</dbReference>
<keyword evidence="4" id="KW-0547">Nucleotide-binding</keyword>
<dbReference type="InterPro" id="IPR011009">
    <property type="entry name" value="Kinase-like_dom_sf"/>
</dbReference>
<comment type="catalytic activity">
    <reaction evidence="8">
        <text>L-seryl-[protein] + ATP = O-phospho-L-seryl-[protein] + ADP + H(+)</text>
        <dbReference type="Rhea" id="RHEA:17989"/>
        <dbReference type="Rhea" id="RHEA-COMP:9863"/>
        <dbReference type="Rhea" id="RHEA-COMP:11604"/>
        <dbReference type="ChEBI" id="CHEBI:15378"/>
        <dbReference type="ChEBI" id="CHEBI:29999"/>
        <dbReference type="ChEBI" id="CHEBI:30616"/>
        <dbReference type="ChEBI" id="CHEBI:83421"/>
        <dbReference type="ChEBI" id="CHEBI:456216"/>
        <dbReference type="EC" id="2.7.11.1"/>
    </reaction>
</comment>
<dbReference type="InterPro" id="IPR051334">
    <property type="entry name" value="SRPK"/>
</dbReference>
<keyword evidence="3" id="KW-0808">Transferase</keyword>
<keyword evidence="6" id="KW-0067">ATP-binding</keyword>
<evidence type="ECO:0000259" key="9">
    <source>
        <dbReference type="PROSITE" id="PS50011"/>
    </source>
</evidence>
<keyword evidence="11" id="KW-1185">Reference proteome</keyword>
<dbReference type="PANTHER" id="PTHR47634:SF9">
    <property type="entry name" value="PROTEIN KINASE DOMAIN-CONTAINING PROTEIN-RELATED"/>
    <property type="match status" value="1"/>
</dbReference>
<evidence type="ECO:0000256" key="1">
    <source>
        <dbReference type="ARBA" id="ARBA00012513"/>
    </source>
</evidence>
<dbReference type="GO" id="GO:0050684">
    <property type="term" value="P:regulation of mRNA processing"/>
    <property type="evidence" value="ECO:0007669"/>
    <property type="project" value="TreeGrafter"/>
</dbReference>
<gene>
    <name evidence="10" type="ORF">AWRI4619_LOCUS2214</name>
</gene>
<protein>
    <recommendedName>
        <fullName evidence="1">non-specific serine/threonine protein kinase</fullName>
        <ecNumber evidence="1">2.7.11.1</ecNumber>
    </recommendedName>
</protein>
<accession>A0A9N8JEM0</accession>
<organism evidence="10 11">
    <name type="scientific">Aureobasidium vineae</name>
    <dbReference type="NCBI Taxonomy" id="2773715"/>
    <lineage>
        <taxon>Eukaryota</taxon>
        <taxon>Fungi</taxon>
        <taxon>Dikarya</taxon>
        <taxon>Ascomycota</taxon>
        <taxon>Pezizomycotina</taxon>
        <taxon>Dothideomycetes</taxon>
        <taxon>Dothideomycetidae</taxon>
        <taxon>Dothideales</taxon>
        <taxon>Saccotheciaceae</taxon>
        <taxon>Aureobasidium</taxon>
    </lineage>
</organism>
<dbReference type="PANTHER" id="PTHR47634">
    <property type="entry name" value="PROTEIN KINASE DOMAIN-CONTAINING PROTEIN-RELATED"/>
    <property type="match status" value="1"/>
</dbReference>
<evidence type="ECO:0000256" key="8">
    <source>
        <dbReference type="ARBA" id="ARBA00048679"/>
    </source>
</evidence>
<proteinExistence type="predicted"/>
<feature type="domain" description="Protein kinase" evidence="9">
    <location>
        <begin position="38"/>
        <end position="357"/>
    </location>
</feature>
<evidence type="ECO:0000313" key="11">
    <source>
        <dbReference type="Proteomes" id="UP000716446"/>
    </source>
</evidence>
<evidence type="ECO:0000256" key="6">
    <source>
        <dbReference type="ARBA" id="ARBA00022840"/>
    </source>
</evidence>
<dbReference type="Gene3D" id="3.30.200.20">
    <property type="entry name" value="Phosphorylase Kinase, domain 1"/>
    <property type="match status" value="1"/>
</dbReference>
<dbReference type="EMBL" id="CAIJEN010000002">
    <property type="protein sequence ID" value="CAD0083647.1"/>
    <property type="molecule type" value="Genomic_DNA"/>
</dbReference>
<dbReference type="EC" id="2.7.11.1" evidence="1"/>
<evidence type="ECO:0000313" key="10">
    <source>
        <dbReference type="EMBL" id="CAD0083647.1"/>
    </source>
</evidence>
<evidence type="ECO:0000256" key="5">
    <source>
        <dbReference type="ARBA" id="ARBA00022777"/>
    </source>
</evidence>
<dbReference type="GO" id="GO:0004674">
    <property type="term" value="F:protein serine/threonine kinase activity"/>
    <property type="evidence" value="ECO:0007669"/>
    <property type="project" value="UniProtKB-KW"/>
</dbReference>
<dbReference type="SMART" id="SM00220">
    <property type="entry name" value="S_TKc"/>
    <property type="match status" value="1"/>
</dbReference>
<comment type="caution">
    <text evidence="10">The sequence shown here is derived from an EMBL/GenBank/DDBJ whole genome shotgun (WGS) entry which is preliminary data.</text>
</comment>
<feature type="non-terminal residue" evidence="10">
    <location>
        <position position="371"/>
    </location>
</feature>
<dbReference type="PROSITE" id="PS50011">
    <property type="entry name" value="PROTEIN_KINASE_DOM"/>
    <property type="match status" value="1"/>
</dbReference>
<name>A0A9N8JEM0_9PEZI</name>
<dbReference type="AlphaFoldDB" id="A0A9N8JEM0"/>
<evidence type="ECO:0000256" key="2">
    <source>
        <dbReference type="ARBA" id="ARBA00022527"/>
    </source>
</evidence>
<dbReference type="InterPro" id="IPR000719">
    <property type="entry name" value="Prot_kinase_dom"/>
</dbReference>
<evidence type="ECO:0000256" key="7">
    <source>
        <dbReference type="ARBA" id="ARBA00047899"/>
    </source>
</evidence>